<name>A0A840BIX0_9RHOO</name>
<feature type="transmembrane region" description="Helical" evidence="13">
    <location>
        <begin position="12"/>
        <end position="33"/>
    </location>
</feature>
<evidence type="ECO:0000256" key="7">
    <source>
        <dbReference type="ARBA" id="ARBA00022723"/>
    </source>
</evidence>
<keyword evidence="10" id="KW-0408">Iron</keyword>
<keyword evidence="16" id="KW-1185">Reference proteome</keyword>
<dbReference type="SUPFAM" id="SSF81342">
    <property type="entry name" value="Transmembrane di-heme cytochromes"/>
    <property type="match status" value="1"/>
</dbReference>
<comment type="caution">
    <text evidence="15">The sequence shown here is derived from an EMBL/GenBank/DDBJ whole genome shotgun (WGS) entry which is preliminary data.</text>
</comment>
<evidence type="ECO:0000256" key="10">
    <source>
        <dbReference type="ARBA" id="ARBA00023004"/>
    </source>
</evidence>
<reference evidence="15 16" key="1">
    <citation type="submission" date="2020-08" db="EMBL/GenBank/DDBJ databases">
        <title>Genomic Encyclopedia of Type Strains, Phase IV (KMG-IV): sequencing the most valuable type-strain genomes for metagenomic binning, comparative biology and taxonomic classification.</title>
        <authorList>
            <person name="Goeker M."/>
        </authorList>
    </citation>
    <scope>NUCLEOTIDE SEQUENCE [LARGE SCALE GENOMIC DNA]</scope>
    <source>
        <strain evidence="15 16">DSM 106739</strain>
    </source>
</reference>
<dbReference type="Proteomes" id="UP000561045">
    <property type="component" value="Unassembled WGS sequence"/>
</dbReference>
<evidence type="ECO:0000256" key="8">
    <source>
        <dbReference type="ARBA" id="ARBA00022982"/>
    </source>
</evidence>
<evidence type="ECO:0000256" key="13">
    <source>
        <dbReference type="SAM" id="Phobius"/>
    </source>
</evidence>
<dbReference type="PANTHER" id="PTHR30529">
    <property type="entry name" value="CYTOCHROME B561"/>
    <property type="match status" value="1"/>
</dbReference>
<dbReference type="RefSeq" id="WP_183635083.1">
    <property type="nucleotide sequence ID" value="NZ_BAABLE010000005.1"/>
</dbReference>
<dbReference type="InterPro" id="IPR016174">
    <property type="entry name" value="Di-haem_cyt_TM"/>
</dbReference>
<comment type="subcellular location">
    <subcellularLocation>
        <location evidence="2">Cell membrane</location>
        <topology evidence="2">Multi-pass membrane protein</topology>
    </subcellularLocation>
</comment>
<evidence type="ECO:0000256" key="4">
    <source>
        <dbReference type="ARBA" id="ARBA00022475"/>
    </source>
</evidence>
<dbReference type="EMBL" id="JACIET010000002">
    <property type="protein sequence ID" value="MBB4013175.1"/>
    <property type="molecule type" value="Genomic_DNA"/>
</dbReference>
<dbReference type="GO" id="GO:0022904">
    <property type="term" value="P:respiratory electron transport chain"/>
    <property type="evidence" value="ECO:0007669"/>
    <property type="project" value="InterPro"/>
</dbReference>
<dbReference type="GO" id="GO:0046872">
    <property type="term" value="F:metal ion binding"/>
    <property type="evidence" value="ECO:0007669"/>
    <property type="project" value="UniProtKB-KW"/>
</dbReference>
<evidence type="ECO:0000256" key="6">
    <source>
        <dbReference type="ARBA" id="ARBA00022692"/>
    </source>
</evidence>
<feature type="transmembrane region" description="Helical" evidence="13">
    <location>
        <begin position="45"/>
        <end position="65"/>
    </location>
</feature>
<keyword evidence="4" id="KW-1003">Cell membrane</keyword>
<keyword evidence="8" id="KW-0249">Electron transport</keyword>
<feature type="transmembrane region" description="Helical" evidence="13">
    <location>
        <begin position="86"/>
        <end position="107"/>
    </location>
</feature>
<protein>
    <submittedName>
        <fullName evidence="15">Cytochrome b561</fullName>
    </submittedName>
</protein>
<keyword evidence="5" id="KW-0349">Heme</keyword>
<evidence type="ECO:0000256" key="5">
    <source>
        <dbReference type="ARBA" id="ARBA00022617"/>
    </source>
</evidence>
<evidence type="ECO:0000256" key="2">
    <source>
        <dbReference type="ARBA" id="ARBA00004651"/>
    </source>
</evidence>
<dbReference type="GO" id="GO:0020037">
    <property type="term" value="F:heme binding"/>
    <property type="evidence" value="ECO:0007669"/>
    <property type="project" value="TreeGrafter"/>
</dbReference>
<evidence type="ECO:0000259" key="14">
    <source>
        <dbReference type="Pfam" id="PF01292"/>
    </source>
</evidence>
<proteinExistence type="inferred from homology"/>
<evidence type="ECO:0000256" key="9">
    <source>
        <dbReference type="ARBA" id="ARBA00022989"/>
    </source>
</evidence>
<dbReference type="PANTHER" id="PTHR30529:SF7">
    <property type="entry name" value="CYTOCHROME B561 BACTERIAL_NI-HYDROGENASE DOMAIN-CONTAINING PROTEIN"/>
    <property type="match status" value="1"/>
</dbReference>
<feature type="domain" description="Cytochrome b561 bacterial/Ni-hydrogenase" evidence="14">
    <location>
        <begin position="6"/>
        <end position="176"/>
    </location>
</feature>
<keyword evidence="6 13" id="KW-0812">Transmembrane</keyword>
<dbReference type="InterPro" id="IPR011577">
    <property type="entry name" value="Cyt_b561_bac/Ni-Hgenase"/>
</dbReference>
<evidence type="ECO:0000313" key="15">
    <source>
        <dbReference type="EMBL" id="MBB4013175.1"/>
    </source>
</evidence>
<evidence type="ECO:0000256" key="1">
    <source>
        <dbReference type="ARBA" id="ARBA00001970"/>
    </source>
</evidence>
<feature type="transmembrane region" description="Helical" evidence="13">
    <location>
        <begin position="143"/>
        <end position="164"/>
    </location>
</feature>
<comment type="similarity">
    <text evidence="12">Belongs to the cytochrome b561 family.</text>
</comment>
<dbReference type="AlphaFoldDB" id="A0A840BIX0"/>
<gene>
    <name evidence="15" type="ORF">GGR36_002521</name>
</gene>
<dbReference type="GO" id="GO:0005886">
    <property type="term" value="C:plasma membrane"/>
    <property type="evidence" value="ECO:0007669"/>
    <property type="project" value="UniProtKB-SubCell"/>
</dbReference>
<evidence type="ECO:0000313" key="16">
    <source>
        <dbReference type="Proteomes" id="UP000561045"/>
    </source>
</evidence>
<evidence type="ECO:0000256" key="3">
    <source>
        <dbReference type="ARBA" id="ARBA00022448"/>
    </source>
</evidence>
<dbReference type="GO" id="GO:0009055">
    <property type="term" value="F:electron transfer activity"/>
    <property type="evidence" value="ECO:0007669"/>
    <property type="project" value="InterPro"/>
</dbReference>
<evidence type="ECO:0000256" key="11">
    <source>
        <dbReference type="ARBA" id="ARBA00023136"/>
    </source>
</evidence>
<dbReference type="Gene3D" id="1.20.950.20">
    <property type="entry name" value="Transmembrane di-heme cytochromes, Chain C"/>
    <property type="match status" value="1"/>
</dbReference>
<organism evidence="15 16">
    <name type="scientific">Niveibacterium umoris</name>
    <dbReference type="NCBI Taxonomy" id="1193620"/>
    <lineage>
        <taxon>Bacteria</taxon>
        <taxon>Pseudomonadati</taxon>
        <taxon>Pseudomonadota</taxon>
        <taxon>Betaproteobacteria</taxon>
        <taxon>Rhodocyclales</taxon>
        <taxon>Rhodocyclaceae</taxon>
        <taxon>Niveibacterium</taxon>
    </lineage>
</organism>
<dbReference type="Pfam" id="PF01292">
    <property type="entry name" value="Ni_hydr_CYTB"/>
    <property type="match status" value="1"/>
</dbReference>
<comment type="cofactor">
    <cofactor evidence="1">
        <name>heme b</name>
        <dbReference type="ChEBI" id="CHEBI:60344"/>
    </cofactor>
</comment>
<keyword evidence="9 13" id="KW-1133">Transmembrane helix</keyword>
<keyword evidence="11 13" id="KW-0472">Membrane</keyword>
<sequence>MTDAARYTRTAIALHWVIALLIFIAFPVGLYMVDLPLSPQKLKIISWHKWAGITVLALTLVRILWRSTHRPPALPDSMSRIEKLAAHGAHHLLYLLMIAVPMAGWLMSSAKGFPVVWFGVLPLPDLIGKNEQLAEFFEGAHELLAWLMAAIVIAHAAAAIKHHLVARDGILARMLPFLK</sequence>
<accession>A0A840BIX0</accession>
<dbReference type="InterPro" id="IPR052168">
    <property type="entry name" value="Cytochrome_b561_oxidase"/>
</dbReference>
<evidence type="ECO:0000256" key="12">
    <source>
        <dbReference type="ARBA" id="ARBA00037975"/>
    </source>
</evidence>
<keyword evidence="7" id="KW-0479">Metal-binding</keyword>
<keyword evidence="3" id="KW-0813">Transport</keyword>